<dbReference type="PROSITE" id="PS51375">
    <property type="entry name" value="PPR"/>
    <property type="match status" value="5"/>
</dbReference>
<dbReference type="Gene3D" id="1.25.40.10">
    <property type="entry name" value="Tetratricopeptide repeat domain"/>
    <property type="match status" value="2"/>
</dbReference>
<proteinExistence type="predicted"/>
<dbReference type="EnsemblPlants" id="Kaladp0067s0012.1.v1.1">
    <property type="protein sequence ID" value="Kaladp0067s0012.1.v1.1"/>
    <property type="gene ID" value="Kaladp0067s0012.v1.1"/>
</dbReference>
<evidence type="ECO:0000256" key="2">
    <source>
        <dbReference type="PROSITE-ProRule" id="PRU00708"/>
    </source>
</evidence>
<organism evidence="4 5">
    <name type="scientific">Kalanchoe fedtschenkoi</name>
    <name type="common">Lavender scallops</name>
    <name type="synonym">South American air plant</name>
    <dbReference type="NCBI Taxonomy" id="63787"/>
    <lineage>
        <taxon>Eukaryota</taxon>
        <taxon>Viridiplantae</taxon>
        <taxon>Streptophyta</taxon>
        <taxon>Embryophyta</taxon>
        <taxon>Tracheophyta</taxon>
        <taxon>Spermatophyta</taxon>
        <taxon>Magnoliopsida</taxon>
        <taxon>eudicotyledons</taxon>
        <taxon>Gunneridae</taxon>
        <taxon>Pentapetalae</taxon>
        <taxon>Saxifragales</taxon>
        <taxon>Crassulaceae</taxon>
        <taxon>Kalanchoe</taxon>
    </lineage>
</organism>
<dbReference type="InterPro" id="IPR002885">
    <property type="entry name" value="PPR_rpt"/>
</dbReference>
<accession>A0A7N1A0H3</accession>
<dbReference type="Proteomes" id="UP000594263">
    <property type="component" value="Unplaced"/>
</dbReference>
<feature type="repeat" description="PPR" evidence="2">
    <location>
        <begin position="442"/>
        <end position="476"/>
    </location>
</feature>
<feature type="repeat" description="PPR" evidence="2">
    <location>
        <begin position="407"/>
        <end position="441"/>
    </location>
</feature>
<evidence type="ECO:0000313" key="4">
    <source>
        <dbReference type="EnsemblPlants" id="Kaladp0067s0012.1.v1.1"/>
    </source>
</evidence>
<evidence type="ECO:0000259" key="3">
    <source>
        <dbReference type="Pfam" id="PF17177"/>
    </source>
</evidence>
<dbReference type="NCBIfam" id="TIGR00756">
    <property type="entry name" value="PPR"/>
    <property type="match status" value="3"/>
</dbReference>
<dbReference type="Pfam" id="PF13812">
    <property type="entry name" value="PPR_3"/>
    <property type="match status" value="1"/>
</dbReference>
<reference evidence="4" key="1">
    <citation type="submission" date="2021-01" db="UniProtKB">
        <authorList>
            <consortium name="EnsemblPlants"/>
        </authorList>
    </citation>
    <scope>IDENTIFICATION</scope>
</reference>
<evidence type="ECO:0000313" key="5">
    <source>
        <dbReference type="Proteomes" id="UP000594263"/>
    </source>
</evidence>
<protein>
    <recommendedName>
        <fullName evidence="3">PROP1-like PPR domain-containing protein</fullName>
    </recommendedName>
</protein>
<name>A0A7N1A0H3_KALFE</name>
<feature type="repeat" description="PPR" evidence="2">
    <location>
        <begin position="582"/>
        <end position="616"/>
    </location>
</feature>
<feature type="repeat" description="PPR" evidence="2">
    <location>
        <begin position="512"/>
        <end position="546"/>
    </location>
</feature>
<dbReference type="InterPro" id="IPR011990">
    <property type="entry name" value="TPR-like_helical_dom_sf"/>
</dbReference>
<dbReference type="Pfam" id="PF17177">
    <property type="entry name" value="PPR_long"/>
    <property type="match status" value="1"/>
</dbReference>
<dbReference type="Pfam" id="PF01535">
    <property type="entry name" value="PPR"/>
    <property type="match status" value="1"/>
</dbReference>
<dbReference type="OMA" id="ANKYFKM"/>
<dbReference type="InterPro" id="IPR033443">
    <property type="entry name" value="PROP1-like_PPR_dom"/>
</dbReference>
<dbReference type="PANTHER" id="PTHR46862">
    <property type="entry name" value="OS07G0661900 PROTEIN"/>
    <property type="match status" value="1"/>
</dbReference>
<dbReference type="Gramene" id="Kaladp0067s0012.1.v1.1">
    <property type="protein sequence ID" value="Kaladp0067s0012.1.v1.1"/>
    <property type="gene ID" value="Kaladp0067s0012.v1.1"/>
</dbReference>
<feature type="repeat" description="PPR" evidence="2">
    <location>
        <begin position="372"/>
        <end position="406"/>
    </location>
</feature>
<keyword evidence="5" id="KW-1185">Reference proteome</keyword>
<keyword evidence="1" id="KW-0677">Repeat</keyword>
<evidence type="ECO:0000256" key="1">
    <source>
        <dbReference type="ARBA" id="ARBA00022737"/>
    </source>
</evidence>
<dbReference type="AlphaFoldDB" id="A0A7N1A0H3"/>
<dbReference type="PANTHER" id="PTHR46862:SF2">
    <property type="entry name" value="OS02G0611400 PROTEIN"/>
    <property type="match status" value="1"/>
</dbReference>
<feature type="domain" description="PROP1-like PPR" evidence="3">
    <location>
        <begin position="423"/>
        <end position="539"/>
    </location>
</feature>
<sequence length="708" mass="79679">MILKHFASGNAVRSLIRRSGRVAASSSSNLYIGAPLCQSNEAGAVVKGCNFRRWVHLAQPELAGSEFNPIDAQTSASRDPEDAAMGEFLSRFVYLMRGELTQAYPNCDKESLEGMLVVIVSKVAAKMERGGGGIGGLSEVSPSDDLSEDLWRTVWEVSGRVMEDMKKEKKKERMKVFLQSREVKELCRFAGEVGIRGEMLREMRFKWGKEKMEEAEFYKTMKRMRQEAKQGRDVSDVAGNTAGYNEEDVGVEQEEKVFGLPKRRGSIRYKIYGLDLSDPKWAKVADKIHESGKVFWPDEPKEITGKCKSVVKKILNFRSEDDLLPLLSEYKELVQPNRVDWIALLDQLKEGNHASYLKVLESILDEESFLTEIRDYSKLIDIYASERRIAEAERILNKMKEDGFVPDVIILNILVDMYSQVGDFDHAKEAFEKLRTQGYPLNLKIYSSMIMAHVNSGNPRMAESLVREMEAKDIKPTKEIYMALLRSFSQLGITEGAHRIATTMQFAGFEPSLESCTLLIEAWAKAGDADQARSNFDYLMKSGIKPDDRCIAGVIAAYEKRNSLDKALSLLLQQEKGGFEPGIATYSVLVDWFAQCQLVEEAEQVLGKISELGEAPPLKVQVSICDMYSRVGVEKKALQALGVVEAKKDLLTHEDFERVILGLVAGGFGQEAQRMQDIMKEKGFEPSQNLKVSIMASRSIRQKPKKLR</sequence>